<keyword evidence="1" id="KW-0472">Membrane</keyword>
<organism evidence="2 3">
    <name type="scientific">Qipengyuania marisflavi</name>
    <dbReference type="NCBI Taxonomy" id="2486356"/>
    <lineage>
        <taxon>Bacteria</taxon>
        <taxon>Pseudomonadati</taxon>
        <taxon>Pseudomonadota</taxon>
        <taxon>Alphaproteobacteria</taxon>
        <taxon>Sphingomonadales</taxon>
        <taxon>Erythrobacteraceae</taxon>
        <taxon>Qipengyuania</taxon>
    </lineage>
</organism>
<comment type="caution">
    <text evidence="2">The sequence shown here is derived from an EMBL/GenBank/DDBJ whole genome shotgun (WGS) entry which is preliminary data.</text>
</comment>
<gene>
    <name evidence="2" type="ORF">FEV51_07150</name>
</gene>
<sequence>MTVPPALLQFLASLAAVLVVGGIVWWLKLGPERTLTSDAEARIAANEAVDGFDPVAVSLDKDGRGALLRDASGQILLLRPHGTHFAGRLLGPAASAQLDGEALIVDSGERRFGSHRLALTDASAWMQAIAAIEG</sequence>
<evidence type="ECO:0000256" key="1">
    <source>
        <dbReference type="SAM" id="Phobius"/>
    </source>
</evidence>
<keyword evidence="1" id="KW-1133">Transmembrane helix</keyword>
<keyword evidence="1" id="KW-0812">Transmembrane</keyword>
<name>A0A5S3P550_9SPHN</name>
<proteinExistence type="predicted"/>
<keyword evidence="3" id="KW-1185">Reference proteome</keyword>
<feature type="transmembrane region" description="Helical" evidence="1">
    <location>
        <begin position="6"/>
        <end position="27"/>
    </location>
</feature>
<reference evidence="2 3" key="1">
    <citation type="submission" date="2019-05" db="EMBL/GenBank/DDBJ databases">
        <title>Erythrobacter marisflavi sp. nov., isolated from isolated from water of an estuary environment.</title>
        <authorList>
            <person name="Yoon J.-H."/>
        </authorList>
    </citation>
    <scope>NUCLEOTIDE SEQUENCE [LARGE SCALE GENOMIC DNA]</scope>
    <source>
        <strain evidence="2 3">KEM-5</strain>
    </source>
</reference>
<protein>
    <submittedName>
        <fullName evidence="2">Uncharacterized protein</fullName>
    </submittedName>
</protein>
<evidence type="ECO:0000313" key="3">
    <source>
        <dbReference type="Proteomes" id="UP000309668"/>
    </source>
</evidence>
<dbReference type="RefSeq" id="WP_138617395.1">
    <property type="nucleotide sequence ID" value="NZ_VCAO01000003.1"/>
</dbReference>
<dbReference type="EMBL" id="VCAO01000003">
    <property type="protein sequence ID" value="TMM48074.1"/>
    <property type="molecule type" value="Genomic_DNA"/>
</dbReference>
<evidence type="ECO:0000313" key="2">
    <source>
        <dbReference type="EMBL" id="TMM48074.1"/>
    </source>
</evidence>
<dbReference type="Proteomes" id="UP000309668">
    <property type="component" value="Unassembled WGS sequence"/>
</dbReference>
<accession>A0A5S3P550</accession>
<dbReference type="AlphaFoldDB" id="A0A5S3P550"/>
<dbReference type="OrthoDB" id="7391222at2"/>